<organism evidence="4 5">
    <name type="scientific">Coemansia erecta</name>
    <dbReference type="NCBI Taxonomy" id="147472"/>
    <lineage>
        <taxon>Eukaryota</taxon>
        <taxon>Fungi</taxon>
        <taxon>Fungi incertae sedis</taxon>
        <taxon>Zoopagomycota</taxon>
        <taxon>Kickxellomycotina</taxon>
        <taxon>Kickxellomycetes</taxon>
        <taxon>Kickxellales</taxon>
        <taxon>Kickxellaceae</taxon>
        <taxon>Coemansia</taxon>
    </lineage>
</organism>
<keyword evidence="5" id="KW-1185">Reference proteome</keyword>
<dbReference type="PANTHER" id="PTHR24193">
    <property type="entry name" value="ANKYRIN REPEAT PROTEIN"/>
    <property type="match status" value="1"/>
</dbReference>
<dbReference type="SMART" id="SM00248">
    <property type="entry name" value="ANK"/>
    <property type="match status" value="7"/>
</dbReference>
<dbReference type="InterPro" id="IPR036770">
    <property type="entry name" value="Ankyrin_rpt-contain_sf"/>
</dbReference>
<dbReference type="InterPro" id="IPR002110">
    <property type="entry name" value="Ankyrin_rpt"/>
</dbReference>
<dbReference type="OrthoDB" id="4772757at2759"/>
<dbReference type="Gene3D" id="1.25.40.20">
    <property type="entry name" value="Ankyrin repeat-containing domain"/>
    <property type="match status" value="3"/>
</dbReference>
<comment type="caution">
    <text evidence="4">The sequence shown here is derived from an EMBL/GenBank/DDBJ whole genome shotgun (WGS) entry which is preliminary data.</text>
</comment>
<gene>
    <name evidence="4" type="ORF">LPJ53_003052</name>
</gene>
<feature type="repeat" description="ANK" evidence="3">
    <location>
        <begin position="353"/>
        <end position="385"/>
    </location>
</feature>
<dbReference type="Pfam" id="PF12796">
    <property type="entry name" value="Ank_2"/>
    <property type="match status" value="2"/>
</dbReference>
<keyword evidence="2 3" id="KW-0040">ANK repeat</keyword>
<dbReference type="AlphaFoldDB" id="A0A9W7Y0R0"/>
<evidence type="ECO:0008006" key="6">
    <source>
        <dbReference type="Google" id="ProtNLM"/>
    </source>
</evidence>
<evidence type="ECO:0000313" key="4">
    <source>
        <dbReference type="EMBL" id="KAJ1722555.1"/>
    </source>
</evidence>
<dbReference type="GO" id="GO:0045944">
    <property type="term" value="P:positive regulation of transcription by RNA polymerase II"/>
    <property type="evidence" value="ECO:0007669"/>
    <property type="project" value="TreeGrafter"/>
</dbReference>
<dbReference type="InterPro" id="IPR050663">
    <property type="entry name" value="Ankyrin-SOCS_Box"/>
</dbReference>
<evidence type="ECO:0000256" key="3">
    <source>
        <dbReference type="PROSITE-ProRule" id="PRU00023"/>
    </source>
</evidence>
<proteinExistence type="predicted"/>
<reference evidence="4" key="1">
    <citation type="submission" date="2022-07" db="EMBL/GenBank/DDBJ databases">
        <title>Phylogenomic reconstructions and comparative analyses of Kickxellomycotina fungi.</title>
        <authorList>
            <person name="Reynolds N.K."/>
            <person name="Stajich J.E."/>
            <person name="Barry K."/>
            <person name="Grigoriev I.V."/>
            <person name="Crous P."/>
            <person name="Smith M.E."/>
        </authorList>
    </citation>
    <scope>NUCLEOTIDE SEQUENCE</scope>
    <source>
        <strain evidence="4">NBRC 32514</strain>
    </source>
</reference>
<protein>
    <recommendedName>
        <fullName evidence="6">Ankyrin</fullName>
    </recommendedName>
</protein>
<dbReference type="GO" id="GO:0005634">
    <property type="term" value="C:nucleus"/>
    <property type="evidence" value="ECO:0007669"/>
    <property type="project" value="TreeGrafter"/>
</dbReference>
<dbReference type="PANTHER" id="PTHR24193:SF121">
    <property type="entry name" value="ADA2A-CONTAINING COMPLEX COMPONENT 3, ISOFORM D"/>
    <property type="match status" value="1"/>
</dbReference>
<evidence type="ECO:0000256" key="2">
    <source>
        <dbReference type="ARBA" id="ARBA00023043"/>
    </source>
</evidence>
<name>A0A9W7Y0R0_9FUNG</name>
<dbReference type="EMBL" id="JANBOJ010000106">
    <property type="protein sequence ID" value="KAJ1722555.1"/>
    <property type="molecule type" value="Genomic_DNA"/>
</dbReference>
<dbReference type="Proteomes" id="UP001149813">
    <property type="component" value="Unassembled WGS sequence"/>
</dbReference>
<dbReference type="PROSITE" id="PS50297">
    <property type="entry name" value="ANK_REP_REGION"/>
    <property type="match status" value="2"/>
</dbReference>
<sequence>MHAEQLPFDIVCRVFVWAQRPALGLVSRAFYAASRAQGVRARFFLVEFGRRRVLDGGVGLPARRPRMVRADLVLLLLALGADARAGDQWVLRHACAQGAGWAAVLRRLLAARRPAEPAAAAAAAETPQQGALDGWRMLGAPPEQQQQRQQASLAPAVDVRLDGDAALRVAAAHGHAAAVRMLAAAGADVEAGGGEPLALACAAGHEACARALLGCGAAADADESRALRTAVLGGDANLACVRLLLDHGARVDAMDQCCVLAAAYRGDGSVEPRAPLLRYSQAAAAAASAGAGEPASRRSPHVELLRLLLARGADPNARGGRPLLFACMRSLPRAAAVLVEHGADVRVGGGSGGGGEALRLAAERGSLEVVHVLLRAGALAGAADGAAAGAALRGAARGGHVGVVEALLARGAEGGLERAHVQAALVAAARGGWRGVVEALLAAGADRADPEFVACAAGSRELRRALGLPPPAMPNNP</sequence>
<dbReference type="GO" id="GO:0000976">
    <property type="term" value="F:transcription cis-regulatory region binding"/>
    <property type="evidence" value="ECO:0007669"/>
    <property type="project" value="TreeGrafter"/>
</dbReference>
<feature type="repeat" description="ANK" evidence="3">
    <location>
        <begin position="162"/>
        <end position="194"/>
    </location>
</feature>
<dbReference type="PROSITE" id="PS50088">
    <property type="entry name" value="ANK_REPEAT"/>
    <property type="match status" value="3"/>
</dbReference>
<dbReference type="SUPFAM" id="SSF48403">
    <property type="entry name" value="Ankyrin repeat"/>
    <property type="match status" value="1"/>
</dbReference>
<evidence type="ECO:0000313" key="5">
    <source>
        <dbReference type="Proteomes" id="UP001149813"/>
    </source>
</evidence>
<keyword evidence="1" id="KW-0677">Repeat</keyword>
<feature type="repeat" description="ANK" evidence="3">
    <location>
        <begin position="222"/>
        <end position="256"/>
    </location>
</feature>
<evidence type="ECO:0000256" key="1">
    <source>
        <dbReference type="ARBA" id="ARBA00022737"/>
    </source>
</evidence>
<accession>A0A9W7Y0R0</accession>